<dbReference type="CDD" id="cd00861">
    <property type="entry name" value="ProRS_anticodon_short"/>
    <property type="match status" value="1"/>
</dbReference>
<comment type="subunit">
    <text evidence="2 12">Homodimer.</text>
</comment>
<comment type="domain">
    <text evidence="12">Consists of three domains: the N-terminal catalytic domain, the editing domain and the C-terminal anticodon-binding domain.</text>
</comment>
<dbReference type="GO" id="GO:0004827">
    <property type="term" value="F:proline-tRNA ligase activity"/>
    <property type="evidence" value="ECO:0007669"/>
    <property type="project" value="UniProtKB-UniRule"/>
</dbReference>
<dbReference type="HAMAP" id="MF_01569">
    <property type="entry name" value="Pro_tRNA_synth_type1"/>
    <property type="match status" value="1"/>
</dbReference>
<dbReference type="InterPro" id="IPR036754">
    <property type="entry name" value="YbaK/aa-tRNA-synt-asso_dom_sf"/>
</dbReference>
<dbReference type="OrthoDB" id="9809052at2"/>
<dbReference type="InterPro" id="IPR006195">
    <property type="entry name" value="aa-tRNA-synth_II"/>
</dbReference>
<keyword evidence="7 12" id="KW-0648">Protein biosynthesis</keyword>
<dbReference type="Gene3D" id="3.90.960.10">
    <property type="entry name" value="YbaK/aminoacyl-tRNA synthetase-associated domain"/>
    <property type="match status" value="1"/>
</dbReference>
<keyword evidence="6 12" id="KW-0067">ATP-binding</keyword>
<dbReference type="InterPro" id="IPR033730">
    <property type="entry name" value="ProRS_core_prok"/>
</dbReference>
<dbReference type="PANTHER" id="PTHR42753">
    <property type="entry name" value="MITOCHONDRIAL RIBOSOME PROTEIN L39/PROLYL-TRNA LIGASE FAMILY MEMBER"/>
    <property type="match status" value="1"/>
</dbReference>
<dbReference type="InterPro" id="IPR045864">
    <property type="entry name" value="aa-tRNA-synth_II/BPL/LPL"/>
</dbReference>
<dbReference type="Gene3D" id="3.40.50.800">
    <property type="entry name" value="Anticodon-binding domain"/>
    <property type="match status" value="1"/>
</dbReference>
<evidence type="ECO:0000256" key="3">
    <source>
        <dbReference type="ARBA" id="ARBA00022490"/>
    </source>
</evidence>
<sequence length="572" mass="63026">MRQNKMILPTLREVPKEAEITSHRLMLRAGLIRQLASGIYTYLPLGYRVLKKVERIVREEMERAGAQELLFSALQPAELWHQTGRWDDYGPELVRLKDRHDRDFVLGPTHEEVITTLVKQEISSYKKLPVNLFQIQTKYRDERRPRFGVMRAREFVMKDAYSFHTSWDDLDVTYKTMYTAYSNIFSRLGLFFRPVEANAGAIGGEGENHEFMAMAAVGEDTIAVCSHCDYAANLEKAEAADVPAAGLEPTADAPAFEKLHTPGTKTIDQLVAALGLEASVFLKTLVYLADGQPVVAVVRGDHDVNEAKLKDLIGATALEMANDTTIERTLGAPVGFIGPVGLKGVQIIVDKAAAGVASGVTGANESDYHLQNVVVGRDFTPDKVADIRNVVEGDKCPNCGDGALEFHRGIECGHIFKLGTKYSSKIGATYLDENQKSQDIIMGCYGIGISRCLAAVIEQNNDEGGIIWPISVAPFHVHVIPVNAKDEEQTAIAENLYRRLQAQGVDVLIDDRDERPGVKFKDSDLIGIPLRVTVGKRAGEGIVEFKVRKTGETTEVAIEQAYEEITGLVLGQ</sequence>
<evidence type="ECO:0000256" key="10">
    <source>
        <dbReference type="ARBA" id="ARBA00053664"/>
    </source>
</evidence>
<dbReference type="InterPro" id="IPR023717">
    <property type="entry name" value="Pro-tRNA-Synthase_IIa_type1"/>
</dbReference>
<evidence type="ECO:0000256" key="12">
    <source>
        <dbReference type="HAMAP-Rule" id="MF_01569"/>
    </source>
</evidence>
<dbReference type="CDD" id="cd04334">
    <property type="entry name" value="ProRS-INS"/>
    <property type="match status" value="1"/>
</dbReference>
<proteinExistence type="inferred from homology"/>
<dbReference type="GO" id="GO:0002161">
    <property type="term" value="F:aminoacyl-tRNA deacylase activity"/>
    <property type="evidence" value="ECO:0007669"/>
    <property type="project" value="InterPro"/>
</dbReference>
<evidence type="ECO:0000259" key="13">
    <source>
        <dbReference type="PROSITE" id="PS50862"/>
    </source>
</evidence>
<dbReference type="FunFam" id="3.30.930.10:FF:000065">
    <property type="entry name" value="Proline--tRNA ligase"/>
    <property type="match status" value="1"/>
</dbReference>
<keyword evidence="8 12" id="KW-0030">Aminoacyl-tRNA synthetase</keyword>
<dbReference type="EMBL" id="CP021434">
    <property type="protein sequence ID" value="ARU62498.1"/>
    <property type="molecule type" value="Genomic_DNA"/>
</dbReference>
<keyword evidence="5 12" id="KW-0547">Nucleotide-binding</keyword>
<dbReference type="InterPro" id="IPR004154">
    <property type="entry name" value="Anticodon-bd"/>
</dbReference>
<dbReference type="SUPFAM" id="SSF55681">
    <property type="entry name" value="Class II aaRS and biotin synthetases"/>
    <property type="match status" value="1"/>
</dbReference>
<keyword evidence="4 12" id="KW-0436">Ligase</keyword>
<dbReference type="NCBIfam" id="TIGR00409">
    <property type="entry name" value="proS_fam_II"/>
    <property type="match status" value="1"/>
</dbReference>
<evidence type="ECO:0000256" key="6">
    <source>
        <dbReference type="ARBA" id="ARBA00022840"/>
    </source>
</evidence>
<dbReference type="InterPro" id="IPR007214">
    <property type="entry name" value="YbaK/aa-tRNA-synth-assoc-dom"/>
</dbReference>
<evidence type="ECO:0000256" key="7">
    <source>
        <dbReference type="ARBA" id="ARBA00022917"/>
    </source>
</evidence>
<dbReference type="FunFam" id="3.30.930.10:FF:000066">
    <property type="entry name" value="Proline--tRNA ligase"/>
    <property type="match status" value="1"/>
</dbReference>
<dbReference type="RefSeq" id="WP_087457856.1">
    <property type="nucleotide sequence ID" value="NZ_CP021434.1"/>
</dbReference>
<evidence type="ECO:0000313" key="14">
    <source>
        <dbReference type="EMBL" id="ARU62498.1"/>
    </source>
</evidence>
<evidence type="ECO:0000256" key="8">
    <source>
        <dbReference type="ARBA" id="ARBA00023146"/>
    </source>
</evidence>
<dbReference type="GO" id="GO:0016740">
    <property type="term" value="F:transferase activity"/>
    <property type="evidence" value="ECO:0007669"/>
    <property type="project" value="UniProtKB-ARBA"/>
</dbReference>
<dbReference type="InterPro" id="IPR002314">
    <property type="entry name" value="aa-tRNA-synt_IIb"/>
</dbReference>
<dbReference type="GO" id="GO:0006433">
    <property type="term" value="P:prolyl-tRNA aminoacylation"/>
    <property type="evidence" value="ECO:0007669"/>
    <property type="project" value="UniProtKB-UniRule"/>
</dbReference>
<organism evidence="14 15">
    <name type="scientific">Tumebacillus avium</name>
    <dbReference type="NCBI Taxonomy" id="1903704"/>
    <lineage>
        <taxon>Bacteria</taxon>
        <taxon>Bacillati</taxon>
        <taxon>Bacillota</taxon>
        <taxon>Bacilli</taxon>
        <taxon>Bacillales</taxon>
        <taxon>Alicyclobacillaceae</taxon>
        <taxon>Tumebacillus</taxon>
    </lineage>
</organism>
<dbReference type="Pfam" id="PF04073">
    <property type="entry name" value="tRNA_edit"/>
    <property type="match status" value="1"/>
</dbReference>
<dbReference type="Proteomes" id="UP000195437">
    <property type="component" value="Chromosome"/>
</dbReference>
<keyword evidence="15" id="KW-1185">Reference proteome</keyword>
<dbReference type="InterPro" id="IPR004500">
    <property type="entry name" value="Pro-tRNA-synth_IIa_bac-type"/>
</dbReference>
<dbReference type="SUPFAM" id="SSF55826">
    <property type="entry name" value="YbaK/ProRS associated domain"/>
    <property type="match status" value="1"/>
</dbReference>
<protein>
    <recommendedName>
        <fullName evidence="12">Proline--tRNA ligase</fullName>
        <ecNumber evidence="12">6.1.1.15</ecNumber>
    </recommendedName>
    <alternativeName>
        <fullName evidence="12">Prolyl-tRNA synthetase</fullName>
        <shortName evidence="12">ProRS</shortName>
    </alternativeName>
</protein>
<dbReference type="FunFam" id="3.40.50.800:FF:000011">
    <property type="entry name" value="Proline--tRNA ligase"/>
    <property type="match status" value="1"/>
</dbReference>
<comment type="function">
    <text evidence="10 12">Catalyzes the attachment of proline to tRNA(Pro) in a two-step reaction: proline is first activated by ATP to form Pro-AMP and then transferred to the acceptor end of tRNA(Pro). As ProRS can inadvertently accommodate and process non-cognate amino acids such as alanine and cysteine, to avoid such errors it has two additional distinct editing activities against alanine. One activity is designated as 'pretransfer' editing and involves the tRNA(Pro)-independent hydrolysis of activated Ala-AMP. The other activity is designated 'posttransfer' editing and involves deacylation of mischarged Ala-tRNA(Pro). The misacylated Cys-tRNA(Pro) is not edited by ProRS.</text>
</comment>
<comment type="subcellular location">
    <subcellularLocation>
        <location evidence="1 12">Cytoplasm</location>
    </subcellularLocation>
</comment>
<dbReference type="Pfam" id="PF03129">
    <property type="entry name" value="HGTP_anticodon"/>
    <property type="match status" value="1"/>
</dbReference>
<comment type="catalytic activity">
    <reaction evidence="9 12">
        <text>tRNA(Pro) + L-proline + ATP = L-prolyl-tRNA(Pro) + AMP + diphosphate</text>
        <dbReference type="Rhea" id="RHEA:14305"/>
        <dbReference type="Rhea" id="RHEA-COMP:9700"/>
        <dbReference type="Rhea" id="RHEA-COMP:9702"/>
        <dbReference type="ChEBI" id="CHEBI:30616"/>
        <dbReference type="ChEBI" id="CHEBI:33019"/>
        <dbReference type="ChEBI" id="CHEBI:60039"/>
        <dbReference type="ChEBI" id="CHEBI:78442"/>
        <dbReference type="ChEBI" id="CHEBI:78532"/>
        <dbReference type="ChEBI" id="CHEBI:456215"/>
        <dbReference type="EC" id="6.1.1.15"/>
    </reaction>
</comment>
<dbReference type="GO" id="GO:0005524">
    <property type="term" value="F:ATP binding"/>
    <property type="evidence" value="ECO:0007669"/>
    <property type="project" value="UniProtKB-UniRule"/>
</dbReference>
<dbReference type="InterPro" id="IPR050062">
    <property type="entry name" value="Pro-tRNA_synthetase"/>
</dbReference>
<evidence type="ECO:0000256" key="1">
    <source>
        <dbReference type="ARBA" id="ARBA00004496"/>
    </source>
</evidence>
<name>A0A1Y0IPK3_9BACL</name>
<dbReference type="InterPro" id="IPR044140">
    <property type="entry name" value="ProRS_anticodon_short"/>
</dbReference>
<dbReference type="PIRSF" id="PIRSF001535">
    <property type="entry name" value="ProRS_1"/>
    <property type="match status" value="1"/>
</dbReference>
<accession>A0A1Y0IPK3</accession>
<dbReference type="PANTHER" id="PTHR42753:SF2">
    <property type="entry name" value="PROLINE--TRNA LIGASE"/>
    <property type="match status" value="1"/>
</dbReference>
<evidence type="ECO:0000256" key="5">
    <source>
        <dbReference type="ARBA" id="ARBA00022741"/>
    </source>
</evidence>
<evidence type="ECO:0000256" key="2">
    <source>
        <dbReference type="ARBA" id="ARBA00011738"/>
    </source>
</evidence>
<evidence type="ECO:0000256" key="11">
    <source>
        <dbReference type="ARBA" id="ARBA00060755"/>
    </source>
</evidence>
<dbReference type="InterPro" id="IPR036621">
    <property type="entry name" value="Anticodon-bd_dom_sf"/>
</dbReference>
<dbReference type="PRINTS" id="PR01046">
    <property type="entry name" value="TRNASYNTHPRO"/>
</dbReference>
<evidence type="ECO:0000313" key="15">
    <source>
        <dbReference type="Proteomes" id="UP000195437"/>
    </source>
</evidence>
<gene>
    <name evidence="12" type="primary">proS</name>
    <name evidence="14" type="ORF">CBW65_17165</name>
</gene>
<dbReference type="KEGG" id="tum:CBW65_17165"/>
<dbReference type="PROSITE" id="PS50862">
    <property type="entry name" value="AA_TRNA_LIGASE_II"/>
    <property type="match status" value="1"/>
</dbReference>
<feature type="domain" description="Aminoacyl-transfer RNA synthetases class-II family profile" evidence="13">
    <location>
        <begin position="33"/>
        <end position="469"/>
    </location>
</feature>
<dbReference type="GO" id="GO:0140096">
    <property type="term" value="F:catalytic activity, acting on a protein"/>
    <property type="evidence" value="ECO:0007669"/>
    <property type="project" value="UniProtKB-ARBA"/>
</dbReference>
<dbReference type="CDD" id="cd00779">
    <property type="entry name" value="ProRS_core_prok"/>
    <property type="match status" value="1"/>
</dbReference>
<dbReference type="GO" id="GO:0005829">
    <property type="term" value="C:cytosol"/>
    <property type="evidence" value="ECO:0007669"/>
    <property type="project" value="TreeGrafter"/>
</dbReference>
<dbReference type="Pfam" id="PF00587">
    <property type="entry name" value="tRNA-synt_2b"/>
    <property type="match status" value="1"/>
</dbReference>
<dbReference type="NCBIfam" id="NF006625">
    <property type="entry name" value="PRK09194.1"/>
    <property type="match status" value="1"/>
</dbReference>
<dbReference type="EC" id="6.1.1.15" evidence="12"/>
<dbReference type="SUPFAM" id="SSF52954">
    <property type="entry name" value="Class II aaRS ABD-related"/>
    <property type="match status" value="1"/>
</dbReference>
<evidence type="ECO:0000256" key="9">
    <source>
        <dbReference type="ARBA" id="ARBA00047671"/>
    </source>
</evidence>
<comment type="similarity">
    <text evidence="11 12">Belongs to the class-II aminoacyl-tRNA synthetase family. ProS type 1 subfamily.</text>
</comment>
<evidence type="ECO:0000256" key="4">
    <source>
        <dbReference type="ARBA" id="ARBA00022598"/>
    </source>
</evidence>
<dbReference type="Gene3D" id="3.30.930.10">
    <property type="entry name" value="Bira Bifunctional Protein, Domain 2"/>
    <property type="match status" value="2"/>
</dbReference>
<dbReference type="AlphaFoldDB" id="A0A1Y0IPK3"/>
<reference evidence="15" key="1">
    <citation type="submission" date="2017-05" db="EMBL/GenBank/DDBJ databases">
        <authorList>
            <person name="Sung H."/>
        </authorList>
    </citation>
    <scope>NUCLEOTIDE SEQUENCE [LARGE SCALE GENOMIC DNA]</scope>
    <source>
        <strain evidence="15">AR23208</strain>
    </source>
</reference>
<keyword evidence="3 12" id="KW-0963">Cytoplasm</keyword>
<dbReference type="InterPro" id="IPR002316">
    <property type="entry name" value="Pro-tRNA-ligase_IIa"/>
</dbReference>